<keyword evidence="3" id="KW-1185">Reference proteome</keyword>
<feature type="non-terminal residue" evidence="2">
    <location>
        <position position="92"/>
    </location>
</feature>
<evidence type="ECO:0000256" key="1">
    <source>
        <dbReference type="SAM" id="SignalP"/>
    </source>
</evidence>
<dbReference type="EMBL" id="CAMGYJ010000005">
    <property type="protein sequence ID" value="CAI0424761.1"/>
    <property type="molecule type" value="Genomic_DNA"/>
</dbReference>
<organism evidence="2 3">
    <name type="scientific">Linum tenue</name>
    <dbReference type="NCBI Taxonomy" id="586396"/>
    <lineage>
        <taxon>Eukaryota</taxon>
        <taxon>Viridiplantae</taxon>
        <taxon>Streptophyta</taxon>
        <taxon>Embryophyta</taxon>
        <taxon>Tracheophyta</taxon>
        <taxon>Spermatophyta</taxon>
        <taxon>Magnoliopsida</taxon>
        <taxon>eudicotyledons</taxon>
        <taxon>Gunneridae</taxon>
        <taxon>Pentapetalae</taxon>
        <taxon>rosids</taxon>
        <taxon>fabids</taxon>
        <taxon>Malpighiales</taxon>
        <taxon>Linaceae</taxon>
        <taxon>Linum</taxon>
    </lineage>
</organism>
<keyword evidence="1" id="KW-0732">Signal</keyword>
<evidence type="ECO:0008006" key="4">
    <source>
        <dbReference type="Google" id="ProtNLM"/>
    </source>
</evidence>
<gene>
    <name evidence="2" type="ORF">LITE_LOCUS20060</name>
</gene>
<evidence type="ECO:0000313" key="2">
    <source>
        <dbReference type="EMBL" id="CAI0424761.1"/>
    </source>
</evidence>
<protein>
    <recommendedName>
        <fullName evidence="4">Secreted protein</fullName>
    </recommendedName>
</protein>
<feature type="chain" id="PRO_5043717974" description="Secreted protein" evidence="1">
    <location>
        <begin position="20"/>
        <end position="92"/>
    </location>
</feature>
<comment type="caution">
    <text evidence="2">The sequence shown here is derived from an EMBL/GenBank/DDBJ whole genome shotgun (WGS) entry which is preliminary data.</text>
</comment>
<dbReference type="Proteomes" id="UP001154282">
    <property type="component" value="Unassembled WGS sequence"/>
</dbReference>
<dbReference type="AlphaFoldDB" id="A0AAV0KRM8"/>
<sequence>MLTCCWTFAFGHFLTPSLTPFCHFPLCRLKVRDKAVLTGVFAKYGLQAAVATKRCGGGAVVREDLFRNSIATREVYSLEGEVRVSEECRAGD</sequence>
<reference evidence="2" key="1">
    <citation type="submission" date="2022-08" db="EMBL/GenBank/DDBJ databases">
        <authorList>
            <person name="Gutierrez-Valencia J."/>
        </authorList>
    </citation>
    <scope>NUCLEOTIDE SEQUENCE</scope>
</reference>
<proteinExistence type="predicted"/>
<feature type="signal peptide" evidence="1">
    <location>
        <begin position="1"/>
        <end position="19"/>
    </location>
</feature>
<evidence type="ECO:0000313" key="3">
    <source>
        <dbReference type="Proteomes" id="UP001154282"/>
    </source>
</evidence>
<accession>A0AAV0KRM8</accession>
<name>A0AAV0KRM8_9ROSI</name>